<proteinExistence type="predicted"/>
<comment type="caution">
    <text evidence="1">The sequence shown here is derived from an EMBL/GenBank/DDBJ whole genome shotgun (WGS) entry which is preliminary data.</text>
</comment>
<evidence type="ECO:0000313" key="2">
    <source>
        <dbReference type="Proteomes" id="UP001489897"/>
    </source>
</evidence>
<accession>A0ABU9RYE4</accession>
<reference evidence="1 2" key="1">
    <citation type="submission" date="2024-01" db="EMBL/GenBank/DDBJ databases">
        <title>The diversity of rhizobia nodulating Mimosa spp. in eleven states of Brazil covering several biomes is determined by host plant, location, and edaphic factors.</title>
        <authorList>
            <person name="Rouws L."/>
            <person name="Barauna A."/>
            <person name="Beukes C."/>
            <person name="De Faria S.M."/>
            <person name="Gross E."/>
            <person name="Dos Reis Junior F.B."/>
            <person name="Simon M."/>
            <person name="Maluk M."/>
            <person name="Odee D.W."/>
            <person name="Kenicer G."/>
            <person name="Young J.P.W."/>
            <person name="Reis V.M."/>
            <person name="Zilli J."/>
            <person name="James E.K."/>
        </authorList>
    </citation>
    <scope>NUCLEOTIDE SEQUENCE [LARGE SCALE GENOMIC DNA]</scope>
    <source>
        <strain evidence="1 2">JPY167</strain>
    </source>
</reference>
<protein>
    <submittedName>
        <fullName evidence="1">Uncharacterized protein</fullName>
    </submittedName>
</protein>
<dbReference type="EMBL" id="JAYMRV010000010">
    <property type="protein sequence ID" value="MEM5425096.1"/>
    <property type="molecule type" value="Genomic_DNA"/>
</dbReference>
<dbReference type="Proteomes" id="UP001489897">
    <property type="component" value="Unassembled WGS sequence"/>
</dbReference>
<dbReference type="RefSeq" id="WP_342949182.1">
    <property type="nucleotide sequence ID" value="NZ_JAYMRV010000010.1"/>
</dbReference>
<gene>
    <name evidence="1" type="ORF">VSR73_29015</name>
</gene>
<sequence length="105" mass="11293">MTSLAQRWRPARAEWDRICDEDCAALGLKGGEYSWANFNRKHTAALVEAGIARRGPNRGRGGTVVVDTTRFAAAVFDLLTLGRIENEAAQPLAASAPQPEQQGAA</sequence>
<evidence type="ECO:0000313" key="1">
    <source>
        <dbReference type="EMBL" id="MEM5425096.1"/>
    </source>
</evidence>
<organism evidence="1 2">
    <name type="scientific">Paraburkholderia ferrariae</name>
    <dbReference type="NCBI Taxonomy" id="386056"/>
    <lineage>
        <taxon>Bacteria</taxon>
        <taxon>Pseudomonadati</taxon>
        <taxon>Pseudomonadota</taxon>
        <taxon>Betaproteobacteria</taxon>
        <taxon>Burkholderiales</taxon>
        <taxon>Burkholderiaceae</taxon>
        <taxon>Paraburkholderia</taxon>
    </lineage>
</organism>
<keyword evidence="2" id="KW-1185">Reference proteome</keyword>
<name>A0ABU9RYE4_9BURK</name>